<sequence length="221" mass="23846">MQLYSLLGEGPIDYMAVDAIQRSLHDRVAALDAADTLLAWEAKDTYTAGRRTKPQDIPDHSIPVIPMDRGGSVTYHGPGQLVIYPIVKVRPPKDVVAFVRATEAAIIRVLDTSFGLRACAVEGRSGVWFRDGGLDKKVCAIGMKFADDATMHGLALNVSTDLAKFGTIVPCGLADAGVTSMAEQGVEASLDEVARALAPELSRQYRQFQRPERVENYGSAA</sequence>
<evidence type="ECO:0000313" key="12">
    <source>
        <dbReference type="Proteomes" id="UP000245283"/>
    </source>
</evidence>
<dbReference type="AlphaFoldDB" id="A0A2V1KDE7"/>
<keyword evidence="11" id="KW-0436">Ligase</keyword>
<dbReference type="GO" id="GO:0005737">
    <property type="term" value="C:cytoplasm"/>
    <property type="evidence" value="ECO:0007669"/>
    <property type="project" value="UniProtKB-SubCell"/>
</dbReference>
<proteinExistence type="inferred from homology"/>
<dbReference type="Gene3D" id="3.30.930.10">
    <property type="entry name" value="Bira Bifunctional Protein, Domain 2"/>
    <property type="match status" value="1"/>
</dbReference>
<dbReference type="PIRSF" id="PIRSF016262">
    <property type="entry name" value="LPLase"/>
    <property type="match status" value="1"/>
</dbReference>
<keyword evidence="3 5" id="KW-0012">Acyltransferase</keyword>
<evidence type="ECO:0000259" key="10">
    <source>
        <dbReference type="PROSITE" id="PS51733"/>
    </source>
</evidence>
<protein>
    <recommendedName>
        <fullName evidence="5 6">Octanoyltransferase</fullName>
        <ecNumber evidence="5 6">2.3.1.181</ecNumber>
    </recommendedName>
    <alternativeName>
        <fullName evidence="5">Lipoate-protein ligase B</fullName>
    </alternativeName>
    <alternativeName>
        <fullName evidence="5">Lipoyl/octanoyl transferase</fullName>
    </alternativeName>
    <alternativeName>
        <fullName evidence="5">Octanoyl-[acyl-carrier-protein]-protein N-octanoyltransferase</fullName>
    </alternativeName>
</protein>
<dbReference type="HAMAP" id="MF_00013">
    <property type="entry name" value="LipB"/>
    <property type="match status" value="1"/>
</dbReference>
<feature type="binding site" evidence="5 8">
    <location>
        <begin position="69"/>
        <end position="76"/>
    </location>
    <ligand>
        <name>substrate</name>
    </ligand>
</feature>
<evidence type="ECO:0000256" key="7">
    <source>
        <dbReference type="PIRSR" id="PIRSR016262-1"/>
    </source>
</evidence>
<evidence type="ECO:0000256" key="2">
    <source>
        <dbReference type="ARBA" id="ARBA00022679"/>
    </source>
</evidence>
<dbReference type="CDD" id="cd16444">
    <property type="entry name" value="LipB"/>
    <property type="match status" value="1"/>
</dbReference>
<comment type="similarity">
    <text evidence="5 6">Belongs to the LipB family.</text>
</comment>
<name>A0A2V1KDE7_9ACTO</name>
<comment type="catalytic activity">
    <reaction evidence="5 6">
        <text>octanoyl-[ACP] + L-lysyl-[protein] = N(6)-octanoyl-L-lysyl-[protein] + holo-[ACP] + H(+)</text>
        <dbReference type="Rhea" id="RHEA:17665"/>
        <dbReference type="Rhea" id="RHEA-COMP:9636"/>
        <dbReference type="Rhea" id="RHEA-COMP:9685"/>
        <dbReference type="Rhea" id="RHEA-COMP:9752"/>
        <dbReference type="Rhea" id="RHEA-COMP:9928"/>
        <dbReference type="ChEBI" id="CHEBI:15378"/>
        <dbReference type="ChEBI" id="CHEBI:29969"/>
        <dbReference type="ChEBI" id="CHEBI:64479"/>
        <dbReference type="ChEBI" id="CHEBI:78463"/>
        <dbReference type="ChEBI" id="CHEBI:78809"/>
        <dbReference type="EC" id="2.3.1.181"/>
    </reaction>
</comment>
<evidence type="ECO:0000256" key="3">
    <source>
        <dbReference type="ARBA" id="ARBA00023315"/>
    </source>
</evidence>
<dbReference type="PROSITE" id="PS51733">
    <property type="entry name" value="BPL_LPL_CATALYTIC"/>
    <property type="match status" value="1"/>
</dbReference>
<dbReference type="EMBL" id="QETB01000001">
    <property type="protein sequence ID" value="PWF27369.1"/>
    <property type="molecule type" value="Genomic_DNA"/>
</dbReference>
<dbReference type="Pfam" id="PF21948">
    <property type="entry name" value="LplA-B_cat"/>
    <property type="match status" value="1"/>
</dbReference>
<feature type="active site" description="Acyl-thioester intermediate" evidence="5 7">
    <location>
        <position position="171"/>
    </location>
</feature>
<evidence type="ECO:0000313" key="11">
    <source>
        <dbReference type="EMBL" id="PWF27369.1"/>
    </source>
</evidence>
<feature type="binding site" evidence="5 8">
    <location>
        <begin position="140"/>
        <end position="142"/>
    </location>
    <ligand>
        <name>substrate</name>
    </ligand>
</feature>
<dbReference type="InterPro" id="IPR004143">
    <property type="entry name" value="BPL_LPL_catalytic"/>
</dbReference>
<evidence type="ECO:0000256" key="8">
    <source>
        <dbReference type="PIRSR" id="PIRSR016262-2"/>
    </source>
</evidence>
<feature type="binding site" evidence="5 8">
    <location>
        <begin position="153"/>
        <end position="155"/>
    </location>
    <ligand>
        <name>substrate</name>
    </ligand>
</feature>
<dbReference type="GO" id="GO:0009249">
    <property type="term" value="P:protein lipoylation"/>
    <property type="evidence" value="ECO:0007669"/>
    <property type="project" value="InterPro"/>
</dbReference>
<keyword evidence="12" id="KW-1185">Reference proteome</keyword>
<dbReference type="Proteomes" id="UP000245283">
    <property type="component" value="Unassembled WGS sequence"/>
</dbReference>
<comment type="function">
    <text evidence="4 5 6">Catalyzes the transfer of endogenously produced octanoic acid from octanoyl-acyl-carrier-protein onto the lipoyl domains of lipoate-dependent enzymes. Lipoyl-ACP can also act as a substrate although octanoyl-ACP is likely to be the physiological substrate.</text>
</comment>
<dbReference type="OrthoDB" id="9787061at2"/>
<dbReference type="InterPro" id="IPR045864">
    <property type="entry name" value="aa-tRNA-synth_II/BPL/LPL"/>
</dbReference>
<dbReference type="InterPro" id="IPR000544">
    <property type="entry name" value="Octanoyltransferase"/>
</dbReference>
<comment type="subcellular location">
    <subcellularLocation>
        <location evidence="5">Cytoplasm</location>
    </subcellularLocation>
</comment>
<dbReference type="NCBIfam" id="NF010925">
    <property type="entry name" value="PRK14345.1"/>
    <property type="match status" value="1"/>
</dbReference>
<dbReference type="UniPathway" id="UPA00538">
    <property type="reaction ID" value="UER00592"/>
</dbReference>
<dbReference type="EC" id="2.3.1.181" evidence="5 6"/>
<dbReference type="InterPro" id="IPR020605">
    <property type="entry name" value="Octanoyltransferase_CS"/>
</dbReference>
<dbReference type="RefSeq" id="WP_109092869.1">
    <property type="nucleotide sequence ID" value="NZ_QETB01000001.1"/>
</dbReference>
<dbReference type="PANTHER" id="PTHR10993:SF7">
    <property type="entry name" value="LIPOYLTRANSFERASE 2, MITOCHONDRIAL-RELATED"/>
    <property type="match status" value="1"/>
</dbReference>
<organism evidence="11 12">
    <name type="scientific">Ancrocorticia populi</name>
    <dbReference type="NCBI Taxonomy" id="2175228"/>
    <lineage>
        <taxon>Bacteria</taxon>
        <taxon>Bacillati</taxon>
        <taxon>Actinomycetota</taxon>
        <taxon>Actinomycetes</taxon>
        <taxon>Actinomycetales</taxon>
        <taxon>Actinomycetaceae</taxon>
        <taxon>Ancrocorticia</taxon>
    </lineage>
</organism>
<dbReference type="PROSITE" id="PS01313">
    <property type="entry name" value="LIPB"/>
    <property type="match status" value="1"/>
</dbReference>
<feature type="site" description="Lowers pKa of active site Cys" evidence="5 9">
    <location>
        <position position="137"/>
    </location>
</feature>
<gene>
    <name evidence="5" type="primary">lipB</name>
    <name evidence="11" type="ORF">DD236_03000</name>
</gene>
<comment type="caution">
    <text evidence="11">The sequence shown here is derived from an EMBL/GenBank/DDBJ whole genome shotgun (WGS) entry which is preliminary data.</text>
</comment>
<dbReference type="NCBIfam" id="TIGR00214">
    <property type="entry name" value="lipB"/>
    <property type="match status" value="1"/>
</dbReference>
<evidence type="ECO:0000256" key="9">
    <source>
        <dbReference type="PIRSR" id="PIRSR016262-3"/>
    </source>
</evidence>
<keyword evidence="5" id="KW-0963">Cytoplasm</keyword>
<evidence type="ECO:0000256" key="4">
    <source>
        <dbReference type="ARBA" id="ARBA00024732"/>
    </source>
</evidence>
<comment type="pathway">
    <text evidence="1 5 6">Protein modification; protein lipoylation via endogenous pathway; protein N(6)-(lipoyl)lysine from octanoyl-[acyl-carrier-protein]: step 1/2.</text>
</comment>
<keyword evidence="2 5" id="KW-0808">Transferase</keyword>
<evidence type="ECO:0000256" key="5">
    <source>
        <dbReference type="HAMAP-Rule" id="MF_00013"/>
    </source>
</evidence>
<dbReference type="PANTHER" id="PTHR10993">
    <property type="entry name" value="OCTANOYLTRANSFERASE"/>
    <property type="match status" value="1"/>
</dbReference>
<reference evidence="12" key="1">
    <citation type="submission" date="2018-05" db="EMBL/GenBank/DDBJ databases">
        <authorList>
            <person name="Li Y."/>
        </authorList>
    </citation>
    <scope>NUCLEOTIDE SEQUENCE [LARGE SCALE GENOMIC DNA]</scope>
    <source>
        <strain evidence="12">sk1b4</strain>
    </source>
</reference>
<evidence type="ECO:0000256" key="1">
    <source>
        <dbReference type="ARBA" id="ARBA00004821"/>
    </source>
</evidence>
<dbReference type="GO" id="GO:0016874">
    <property type="term" value="F:ligase activity"/>
    <property type="evidence" value="ECO:0007669"/>
    <property type="project" value="UniProtKB-KW"/>
</dbReference>
<dbReference type="SUPFAM" id="SSF55681">
    <property type="entry name" value="Class II aaRS and biotin synthetases"/>
    <property type="match status" value="1"/>
</dbReference>
<accession>A0A2V1KDE7</accession>
<feature type="domain" description="BPL/LPL catalytic" evidence="10">
    <location>
        <begin position="31"/>
        <end position="209"/>
    </location>
</feature>
<evidence type="ECO:0000256" key="6">
    <source>
        <dbReference type="PIRNR" id="PIRNR016262"/>
    </source>
</evidence>
<comment type="miscellaneous">
    <text evidence="5">In the reaction, the free carboxyl group of octanoic acid is attached via an amide linkage to the epsilon-amino group of a specific lysine residue of lipoyl domains of lipoate-dependent enzymes.</text>
</comment>
<dbReference type="GO" id="GO:0033819">
    <property type="term" value="F:lipoyl(octanoyl) transferase activity"/>
    <property type="evidence" value="ECO:0007669"/>
    <property type="project" value="UniProtKB-EC"/>
</dbReference>